<sequence length="42" mass="4996">MNVNKHLLNTGEPKINEDNFNNNVEQREDSLSHIISVLYRWI</sequence>
<dbReference type="EMBL" id="CAJVPQ010005326">
    <property type="protein sequence ID" value="CAG8668184.1"/>
    <property type="molecule type" value="Genomic_DNA"/>
</dbReference>
<gene>
    <name evidence="2" type="ORF">FCALED_LOCUS11886</name>
</gene>
<keyword evidence="3" id="KW-1185">Reference proteome</keyword>
<dbReference type="Proteomes" id="UP000789570">
    <property type="component" value="Unassembled WGS sequence"/>
</dbReference>
<accession>A0A9N9HE02</accession>
<evidence type="ECO:0000313" key="3">
    <source>
        <dbReference type="Proteomes" id="UP000789570"/>
    </source>
</evidence>
<dbReference type="AlphaFoldDB" id="A0A9N9HE02"/>
<proteinExistence type="predicted"/>
<feature type="non-terminal residue" evidence="2">
    <location>
        <position position="1"/>
    </location>
</feature>
<organism evidence="2 3">
    <name type="scientific">Funneliformis caledonium</name>
    <dbReference type="NCBI Taxonomy" id="1117310"/>
    <lineage>
        <taxon>Eukaryota</taxon>
        <taxon>Fungi</taxon>
        <taxon>Fungi incertae sedis</taxon>
        <taxon>Mucoromycota</taxon>
        <taxon>Glomeromycotina</taxon>
        <taxon>Glomeromycetes</taxon>
        <taxon>Glomerales</taxon>
        <taxon>Glomeraceae</taxon>
        <taxon>Funneliformis</taxon>
    </lineage>
</organism>
<feature type="region of interest" description="Disordered" evidence="1">
    <location>
        <begin position="1"/>
        <end position="20"/>
    </location>
</feature>
<comment type="caution">
    <text evidence="2">The sequence shown here is derived from an EMBL/GenBank/DDBJ whole genome shotgun (WGS) entry which is preliminary data.</text>
</comment>
<name>A0A9N9HE02_9GLOM</name>
<feature type="non-terminal residue" evidence="2">
    <location>
        <position position="42"/>
    </location>
</feature>
<protein>
    <submittedName>
        <fullName evidence="2">17283_t:CDS:1</fullName>
    </submittedName>
</protein>
<evidence type="ECO:0000256" key="1">
    <source>
        <dbReference type="SAM" id="MobiDB-lite"/>
    </source>
</evidence>
<reference evidence="2" key="1">
    <citation type="submission" date="2021-06" db="EMBL/GenBank/DDBJ databases">
        <authorList>
            <person name="Kallberg Y."/>
            <person name="Tangrot J."/>
            <person name="Rosling A."/>
        </authorList>
    </citation>
    <scope>NUCLEOTIDE SEQUENCE</scope>
    <source>
        <strain evidence="2">UK204</strain>
    </source>
</reference>
<evidence type="ECO:0000313" key="2">
    <source>
        <dbReference type="EMBL" id="CAG8668184.1"/>
    </source>
</evidence>